<name>B0DVS6_LACBS</name>
<protein>
    <submittedName>
        <fullName evidence="1">Predicted protein</fullName>
    </submittedName>
</protein>
<accession>B0DVS6</accession>
<evidence type="ECO:0000313" key="2">
    <source>
        <dbReference type="Proteomes" id="UP000001194"/>
    </source>
</evidence>
<proteinExistence type="predicted"/>
<dbReference type="EMBL" id="DS547140">
    <property type="protein sequence ID" value="EDR01350.1"/>
    <property type="molecule type" value="Genomic_DNA"/>
</dbReference>
<dbReference type="InParanoid" id="B0DVS6"/>
<dbReference type="RefSeq" id="XP_001888057.1">
    <property type="nucleotide sequence ID" value="XM_001888022.1"/>
</dbReference>
<dbReference type="KEGG" id="lbc:LACBIDRAFT_333398"/>
<dbReference type="GeneID" id="6083690"/>
<reference evidence="1 2" key="1">
    <citation type="journal article" date="2008" name="Nature">
        <title>The genome of Laccaria bicolor provides insights into mycorrhizal symbiosis.</title>
        <authorList>
            <person name="Martin F."/>
            <person name="Aerts A."/>
            <person name="Ahren D."/>
            <person name="Brun A."/>
            <person name="Danchin E.G.J."/>
            <person name="Duchaussoy F."/>
            <person name="Gibon J."/>
            <person name="Kohler A."/>
            <person name="Lindquist E."/>
            <person name="Pereda V."/>
            <person name="Salamov A."/>
            <person name="Shapiro H.J."/>
            <person name="Wuyts J."/>
            <person name="Blaudez D."/>
            <person name="Buee M."/>
            <person name="Brokstein P."/>
            <person name="Canbaeck B."/>
            <person name="Cohen D."/>
            <person name="Courty P.E."/>
            <person name="Coutinho P.M."/>
            <person name="Delaruelle C."/>
            <person name="Detter J.C."/>
            <person name="Deveau A."/>
            <person name="DiFazio S."/>
            <person name="Duplessis S."/>
            <person name="Fraissinet-Tachet L."/>
            <person name="Lucic E."/>
            <person name="Frey-Klett P."/>
            <person name="Fourrey C."/>
            <person name="Feussner I."/>
            <person name="Gay G."/>
            <person name="Grimwood J."/>
            <person name="Hoegger P.J."/>
            <person name="Jain P."/>
            <person name="Kilaru S."/>
            <person name="Labbe J."/>
            <person name="Lin Y.C."/>
            <person name="Legue V."/>
            <person name="Le Tacon F."/>
            <person name="Marmeisse R."/>
            <person name="Melayah D."/>
            <person name="Montanini B."/>
            <person name="Muratet M."/>
            <person name="Nehls U."/>
            <person name="Niculita-Hirzel H."/>
            <person name="Oudot-Le Secq M.P."/>
            <person name="Peter M."/>
            <person name="Quesneville H."/>
            <person name="Rajashekar B."/>
            <person name="Reich M."/>
            <person name="Rouhier N."/>
            <person name="Schmutz J."/>
            <person name="Yin T."/>
            <person name="Chalot M."/>
            <person name="Henrissat B."/>
            <person name="Kuees U."/>
            <person name="Lucas S."/>
            <person name="Van de Peer Y."/>
            <person name="Podila G.K."/>
            <person name="Polle A."/>
            <person name="Pukkila P.J."/>
            <person name="Richardson P.M."/>
            <person name="Rouze P."/>
            <person name="Sanders I.R."/>
            <person name="Stajich J.E."/>
            <person name="Tunlid A."/>
            <person name="Tuskan G."/>
            <person name="Grigoriev I.V."/>
        </authorList>
    </citation>
    <scope>NUCLEOTIDE SEQUENCE [LARGE SCALE GENOMIC DNA]</scope>
    <source>
        <strain evidence="2">S238N-H82 / ATCC MYA-4686</strain>
    </source>
</reference>
<sequence>MNWPSLLITIEGLLHRRHFKTEGAHCRAFASTALFTGLQASASETCSIPDLNRIFNTFNVRPPISTNSRRALHESNTLGRAYCGSDISLGEHEKESSRLAISGDNGHRSPLIFSGANHYLIITTGVIRQRLGSLPNFASDFCRSEHESSFVVNSHLNLREGWDTVLRPFGAQNSLGIWKNIHFLLHFSGCHALPRSFGVSLTRTVTVLHPVLKESLSASYRKGGGKREIFGLLRQRAIANGYYRPLQSAKSAFDYPEQWGLSQVLQWVWGVMITHLEGDSPTQPLINIEAIPLLNAPPTMSSAMEYDTIVFGLAATKSYRLT</sequence>
<dbReference type="AlphaFoldDB" id="B0DVS6"/>
<dbReference type="HOGENOM" id="CLU_863483_0_0_1"/>
<evidence type="ECO:0000313" key="1">
    <source>
        <dbReference type="EMBL" id="EDR01350.1"/>
    </source>
</evidence>
<gene>
    <name evidence="1" type="ORF">LACBIDRAFT_333398</name>
</gene>
<dbReference type="Proteomes" id="UP000001194">
    <property type="component" value="Unassembled WGS sequence"/>
</dbReference>
<keyword evidence="2" id="KW-1185">Reference proteome</keyword>
<organism evidence="2">
    <name type="scientific">Laccaria bicolor (strain S238N-H82 / ATCC MYA-4686)</name>
    <name type="common">Bicoloured deceiver</name>
    <name type="synonym">Laccaria laccata var. bicolor</name>
    <dbReference type="NCBI Taxonomy" id="486041"/>
    <lineage>
        <taxon>Eukaryota</taxon>
        <taxon>Fungi</taxon>
        <taxon>Dikarya</taxon>
        <taxon>Basidiomycota</taxon>
        <taxon>Agaricomycotina</taxon>
        <taxon>Agaricomycetes</taxon>
        <taxon>Agaricomycetidae</taxon>
        <taxon>Agaricales</taxon>
        <taxon>Agaricineae</taxon>
        <taxon>Hydnangiaceae</taxon>
        <taxon>Laccaria</taxon>
    </lineage>
</organism>